<dbReference type="Proteomes" id="UP001057402">
    <property type="component" value="Chromosome 5"/>
</dbReference>
<reference evidence="2" key="1">
    <citation type="journal article" date="2023" name="Front. Plant Sci.">
        <title>Chromosomal-level genome assembly of Melastoma candidum provides insights into trichome evolution.</title>
        <authorList>
            <person name="Zhong Y."/>
            <person name="Wu W."/>
            <person name="Sun C."/>
            <person name="Zou P."/>
            <person name="Liu Y."/>
            <person name="Dai S."/>
            <person name="Zhou R."/>
        </authorList>
    </citation>
    <scope>NUCLEOTIDE SEQUENCE [LARGE SCALE GENOMIC DNA]</scope>
</reference>
<gene>
    <name evidence="1" type="ORF">MLD38_016873</name>
</gene>
<accession>A0ACB9QSA2</accession>
<evidence type="ECO:0000313" key="2">
    <source>
        <dbReference type="Proteomes" id="UP001057402"/>
    </source>
</evidence>
<evidence type="ECO:0000313" key="1">
    <source>
        <dbReference type="EMBL" id="KAI4368299.1"/>
    </source>
</evidence>
<sequence>MLTLCGDFGGHTRCSGVPSYDKSNGVGQKSWDIGLHTCNGKTKCCKTGEIPRVRCLHLCPVPRQLSWIAKSSWLLSLHRLKLCLLLRDCVVTFLFTGGSQWTGDYVMELRDLTNSSPEDENDRALALASMIQKALQLHDTVPHSLAKGTTAKSLAEYFAAQSSRGLDVTVRVLRQRHLRWDVVVGRLGATMRSTC</sequence>
<dbReference type="EMBL" id="CM042884">
    <property type="protein sequence ID" value="KAI4368299.1"/>
    <property type="molecule type" value="Genomic_DNA"/>
</dbReference>
<comment type="caution">
    <text evidence="1">The sequence shown here is derived from an EMBL/GenBank/DDBJ whole genome shotgun (WGS) entry which is preliminary data.</text>
</comment>
<keyword evidence="2" id="KW-1185">Reference proteome</keyword>
<proteinExistence type="predicted"/>
<name>A0ACB9QSA2_9MYRT</name>
<organism evidence="1 2">
    <name type="scientific">Melastoma candidum</name>
    <dbReference type="NCBI Taxonomy" id="119954"/>
    <lineage>
        <taxon>Eukaryota</taxon>
        <taxon>Viridiplantae</taxon>
        <taxon>Streptophyta</taxon>
        <taxon>Embryophyta</taxon>
        <taxon>Tracheophyta</taxon>
        <taxon>Spermatophyta</taxon>
        <taxon>Magnoliopsida</taxon>
        <taxon>eudicotyledons</taxon>
        <taxon>Gunneridae</taxon>
        <taxon>Pentapetalae</taxon>
        <taxon>rosids</taxon>
        <taxon>malvids</taxon>
        <taxon>Myrtales</taxon>
        <taxon>Melastomataceae</taxon>
        <taxon>Melastomatoideae</taxon>
        <taxon>Melastomateae</taxon>
        <taxon>Melastoma</taxon>
    </lineage>
</organism>
<protein>
    <submittedName>
        <fullName evidence="1">Uncharacterized protein</fullName>
    </submittedName>
</protein>